<name>A0AA41R5H1_9BACT</name>
<reference evidence="1" key="1">
    <citation type="submission" date="2022-04" db="EMBL/GenBank/DDBJ databases">
        <title>Desulfatitalea alkaliphila sp. nov., a novel anaerobic sulfate-reducing bacterium isolated from terrestrial mud volcano, Taman Peninsula, Russia.</title>
        <authorList>
            <person name="Khomyakova M.A."/>
            <person name="Merkel A.Y."/>
            <person name="Slobodkin A.I."/>
        </authorList>
    </citation>
    <scope>NUCLEOTIDE SEQUENCE</scope>
    <source>
        <strain evidence="1">M08but</strain>
    </source>
</reference>
<keyword evidence="2" id="KW-1185">Reference proteome</keyword>
<dbReference type="Proteomes" id="UP001165427">
    <property type="component" value="Unassembled WGS sequence"/>
</dbReference>
<dbReference type="AlphaFoldDB" id="A0AA41R5H1"/>
<protein>
    <submittedName>
        <fullName evidence="1">Uncharacterized protein</fullName>
    </submittedName>
</protein>
<comment type="caution">
    <text evidence="1">The sequence shown here is derived from an EMBL/GenBank/DDBJ whole genome shotgun (WGS) entry which is preliminary data.</text>
</comment>
<organism evidence="1 2">
    <name type="scientific">Desulfatitalea alkaliphila</name>
    <dbReference type="NCBI Taxonomy" id="2929485"/>
    <lineage>
        <taxon>Bacteria</taxon>
        <taxon>Pseudomonadati</taxon>
        <taxon>Thermodesulfobacteriota</taxon>
        <taxon>Desulfobacteria</taxon>
        <taxon>Desulfobacterales</taxon>
        <taxon>Desulfosarcinaceae</taxon>
        <taxon>Desulfatitalea</taxon>
    </lineage>
</organism>
<gene>
    <name evidence="1" type="ORF">MRX98_21430</name>
</gene>
<dbReference type="RefSeq" id="WP_246915087.1">
    <property type="nucleotide sequence ID" value="NZ_JALJRB010000051.1"/>
</dbReference>
<evidence type="ECO:0000313" key="2">
    <source>
        <dbReference type="Proteomes" id="UP001165427"/>
    </source>
</evidence>
<dbReference type="EMBL" id="JALJRB010000051">
    <property type="protein sequence ID" value="MCJ8503149.1"/>
    <property type="molecule type" value="Genomic_DNA"/>
</dbReference>
<sequence>MTKAAEFTYYGGGHRGTEAEFGRQAERFGIREVNFSFAGHQPAREKGVVLLSPEELKKGDISMEIVSLRMNRKYSEMDKIRKVIQSIFHMVNNGLQIFTVGWIQPDDTVKGGTGWAAELGKLFNRPLSVFDQDRNRWYTWKDKGWVEDIPVIAHKTFVGTGTRNLTDAGKQAIKDLFSRSFNA</sequence>
<evidence type="ECO:0000313" key="1">
    <source>
        <dbReference type="EMBL" id="MCJ8503149.1"/>
    </source>
</evidence>
<proteinExistence type="predicted"/>
<accession>A0AA41R5H1</accession>